<reference evidence="1 2" key="1">
    <citation type="submission" date="2016-12" db="EMBL/GenBank/DDBJ databases">
        <authorList>
            <person name="Song W.-J."/>
            <person name="Kurnit D.M."/>
        </authorList>
    </citation>
    <scope>NUCLEOTIDE SEQUENCE [LARGE SCALE GENOMIC DNA]</scope>
    <source>
        <strain evidence="1 2">CGMCC 1.10808</strain>
    </source>
</reference>
<dbReference type="AlphaFoldDB" id="A0A1M7U1I6"/>
<evidence type="ECO:0000313" key="2">
    <source>
        <dbReference type="Proteomes" id="UP000184066"/>
    </source>
</evidence>
<dbReference type="Proteomes" id="UP000184066">
    <property type="component" value="Unassembled WGS sequence"/>
</dbReference>
<accession>A0A1M7U1I6</accession>
<evidence type="ECO:0000313" key="1">
    <source>
        <dbReference type="EMBL" id="SHN76859.1"/>
    </source>
</evidence>
<organism evidence="1 2">
    <name type="scientific">Oceanicella actignis</name>
    <dbReference type="NCBI Taxonomy" id="1189325"/>
    <lineage>
        <taxon>Bacteria</taxon>
        <taxon>Pseudomonadati</taxon>
        <taxon>Pseudomonadota</taxon>
        <taxon>Alphaproteobacteria</taxon>
        <taxon>Rhodobacterales</taxon>
        <taxon>Paracoccaceae</taxon>
        <taxon>Oceanicella</taxon>
    </lineage>
</organism>
<proteinExistence type="predicted"/>
<dbReference type="EMBL" id="FRDL01000014">
    <property type="protein sequence ID" value="SHN76859.1"/>
    <property type="molecule type" value="Genomic_DNA"/>
</dbReference>
<protein>
    <submittedName>
        <fullName evidence="1">Uncharacterized protein</fullName>
    </submittedName>
</protein>
<name>A0A1M7U1I6_9RHOB</name>
<dbReference type="STRING" id="1189325.SAMN04488119_101410"/>
<gene>
    <name evidence="1" type="ORF">SAMN05216200_11412</name>
</gene>
<keyword evidence="2" id="KW-1185">Reference proteome</keyword>
<sequence>MRPEAQREVLAHAARVIAARTPADARLAISALDSAVAAMCDAAITLLAARIASSPRPAPAECVAMSAAADVFTARHGVTREEFHARLAAGPGGGR</sequence>